<dbReference type="InterPro" id="IPR036443">
    <property type="entry name" value="Znf_RanBP2_sf"/>
</dbReference>
<dbReference type="GO" id="GO:0008270">
    <property type="term" value="F:zinc ion binding"/>
    <property type="evidence" value="ECO:0007669"/>
    <property type="project" value="UniProtKB-KW"/>
</dbReference>
<keyword evidence="2" id="KW-0479">Metal-binding</keyword>
<evidence type="ECO:0000259" key="8">
    <source>
        <dbReference type="PROSITE" id="PS50199"/>
    </source>
</evidence>
<dbReference type="Proteomes" id="UP001195914">
    <property type="component" value="Unassembled WGS sequence"/>
</dbReference>
<dbReference type="GO" id="GO:0005634">
    <property type="term" value="C:nucleus"/>
    <property type="evidence" value="ECO:0007669"/>
    <property type="project" value="UniProtKB-SubCell"/>
</dbReference>
<feature type="domain" description="RanBP2-type" evidence="8">
    <location>
        <begin position="4"/>
        <end position="35"/>
    </location>
</feature>
<dbReference type="SMART" id="SM00547">
    <property type="entry name" value="ZnF_RBZ"/>
    <property type="match status" value="2"/>
</dbReference>
<dbReference type="SUPFAM" id="SSF90209">
    <property type="entry name" value="Ran binding protein zinc finger-like"/>
    <property type="match status" value="2"/>
</dbReference>
<reference evidence="9" key="2">
    <citation type="submission" date="2021-05" db="EMBL/GenBank/DDBJ databases">
        <authorList>
            <person name="Pain A."/>
        </authorList>
    </citation>
    <scope>NUCLEOTIDE SEQUENCE</scope>
    <source>
        <strain evidence="9">1802A</strain>
    </source>
</reference>
<accession>A0AAD9GIA0</accession>
<keyword evidence="4" id="KW-0862">Zinc</keyword>
<dbReference type="PROSITE" id="PS01358">
    <property type="entry name" value="ZF_RANBP2_1"/>
    <property type="match status" value="2"/>
</dbReference>
<dbReference type="Pfam" id="PF00641">
    <property type="entry name" value="Zn_ribbon_RanBP"/>
    <property type="match status" value="2"/>
</dbReference>
<comment type="subcellular location">
    <subcellularLocation>
        <location evidence="1">Nucleus</location>
    </subcellularLocation>
</comment>
<keyword evidence="10" id="KW-1185">Reference proteome</keyword>
<gene>
    <name evidence="9" type="ORF">X943_003441</name>
</gene>
<protein>
    <recommendedName>
        <fullName evidence="8">RanBP2-type domain-containing protein</fullName>
    </recommendedName>
</protein>
<dbReference type="PROSITE" id="PS50199">
    <property type="entry name" value="ZF_RANBP2_2"/>
    <property type="match status" value="2"/>
</dbReference>
<keyword evidence="6" id="KW-0539">Nucleus</keyword>
<organism evidence="9 10">
    <name type="scientific">Babesia divergens</name>
    <dbReference type="NCBI Taxonomy" id="32595"/>
    <lineage>
        <taxon>Eukaryota</taxon>
        <taxon>Sar</taxon>
        <taxon>Alveolata</taxon>
        <taxon>Apicomplexa</taxon>
        <taxon>Aconoidasida</taxon>
        <taxon>Piroplasmida</taxon>
        <taxon>Babesiidae</taxon>
        <taxon>Babesia</taxon>
    </lineage>
</organism>
<evidence type="ECO:0000313" key="9">
    <source>
        <dbReference type="EMBL" id="KAK1938688.1"/>
    </source>
</evidence>
<dbReference type="FunFam" id="4.10.1060.10:FF:000008">
    <property type="entry name" value="TATA-binding protein-associated factor 2N isoform X1"/>
    <property type="match status" value="1"/>
</dbReference>
<dbReference type="AlphaFoldDB" id="A0AAD9GIA0"/>
<dbReference type="GO" id="GO:0003723">
    <property type="term" value="F:RNA binding"/>
    <property type="evidence" value="ECO:0007669"/>
    <property type="project" value="UniProtKB-KW"/>
</dbReference>
<evidence type="ECO:0000256" key="7">
    <source>
        <dbReference type="PROSITE-ProRule" id="PRU00322"/>
    </source>
</evidence>
<proteinExistence type="predicted"/>
<evidence type="ECO:0000256" key="4">
    <source>
        <dbReference type="ARBA" id="ARBA00022833"/>
    </source>
</evidence>
<evidence type="ECO:0000256" key="5">
    <source>
        <dbReference type="ARBA" id="ARBA00022884"/>
    </source>
</evidence>
<evidence type="ECO:0000256" key="3">
    <source>
        <dbReference type="ARBA" id="ARBA00022771"/>
    </source>
</evidence>
<sequence length="78" mass="9113">MELRTGDWICPVNSCSNINFAKRDFCNRCKTARPKDKAVDNIDIRQLQFNDWICEHCGNANWSRRTHCNICKHSKVVS</sequence>
<dbReference type="PANTHER" id="PTHR12999">
    <property type="entry name" value="ZINC FINGER RAN-BINDING DOMAIN-CONTAINING PROTEIN 2 ZRANB2-RELATED"/>
    <property type="match status" value="1"/>
</dbReference>
<evidence type="ECO:0000256" key="6">
    <source>
        <dbReference type="ARBA" id="ARBA00023242"/>
    </source>
</evidence>
<keyword evidence="3 7" id="KW-0863">Zinc-finger</keyword>
<reference evidence="9" key="1">
    <citation type="journal article" date="2014" name="Nucleic Acids Res.">
        <title>The evolutionary dynamics of variant antigen genes in Babesia reveal a history of genomic innovation underlying host-parasite interaction.</title>
        <authorList>
            <person name="Jackson A.P."/>
            <person name="Otto T.D."/>
            <person name="Darby A."/>
            <person name="Ramaprasad A."/>
            <person name="Xia D."/>
            <person name="Echaide I.E."/>
            <person name="Farber M."/>
            <person name="Gahlot S."/>
            <person name="Gamble J."/>
            <person name="Gupta D."/>
            <person name="Gupta Y."/>
            <person name="Jackson L."/>
            <person name="Malandrin L."/>
            <person name="Malas T.B."/>
            <person name="Moussa E."/>
            <person name="Nair M."/>
            <person name="Reid A.J."/>
            <person name="Sanders M."/>
            <person name="Sharma J."/>
            <person name="Tracey A."/>
            <person name="Quail M.A."/>
            <person name="Weir W."/>
            <person name="Wastling J.M."/>
            <person name="Hall N."/>
            <person name="Willadsen P."/>
            <person name="Lingelbach K."/>
            <person name="Shiels B."/>
            <person name="Tait A."/>
            <person name="Berriman M."/>
            <person name="Allred D.R."/>
            <person name="Pain A."/>
        </authorList>
    </citation>
    <scope>NUCLEOTIDE SEQUENCE</scope>
    <source>
        <strain evidence="9">1802A</strain>
    </source>
</reference>
<evidence type="ECO:0000313" key="10">
    <source>
        <dbReference type="Proteomes" id="UP001195914"/>
    </source>
</evidence>
<dbReference type="InterPro" id="IPR001876">
    <property type="entry name" value="Znf_RanBP2"/>
</dbReference>
<keyword evidence="5" id="KW-0694">RNA-binding</keyword>
<dbReference type="EMBL" id="JAHBMH010000024">
    <property type="protein sequence ID" value="KAK1938688.1"/>
    <property type="molecule type" value="Genomic_DNA"/>
</dbReference>
<dbReference type="Gene3D" id="4.10.1060.10">
    <property type="entry name" value="Zinc finger, RanBP2-type"/>
    <property type="match status" value="2"/>
</dbReference>
<evidence type="ECO:0000256" key="2">
    <source>
        <dbReference type="ARBA" id="ARBA00022723"/>
    </source>
</evidence>
<comment type="caution">
    <text evidence="9">The sequence shown here is derived from an EMBL/GenBank/DDBJ whole genome shotgun (WGS) entry which is preliminary data.</text>
</comment>
<name>A0AAD9GIA0_BABDI</name>
<evidence type="ECO:0000256" key="1">
    <source>
        <dbReference type="ARBA" id="ARBA00004123"/>
    </source>
</evidence>
<feature type="domain" description="RanBP2-type" evidence="8">
    <location>
        <begin position="48"/>
        <end position="77"/>
    </location>
</feature>
<dbReference type="PANTHER" id="PTHR12999:SF17">
    <property type="entry name" value="ZINC FINGER RAN-BINDING DOMAIN-CONTAINING PROTEIN 2"/>
    <property type="match status" value="1"/>
</dbReference>